<evidence type="ECO:0000256" key="1">
    <source>
        <dbReference type="SAM" id="MobiDB-lite"/>
    </source>
</evidence>
<feature type="region of interest" description="Disordered" evidence="1">
    <location>
        <begin position="26"/>
        <end position="53"/>
    </location>
</feature>
<organism evidence="2 3">
    <name type="scientific">Streptosporangium carneum</name>
    <dbReference type="NCBI Taxonomy" id="47481"/>
    <lineage>
        <taxon>Bacteria</taxon>
        <taxon>Bacillati</taxon>
        <taxon>Actinomycetota</taxon>
        <taxon>Actinomycetes</taxon>
        <taxon>Streptosporangiales</taxon>
        <taxon>Streptosporangiaceae</taxon>
        <taxon>Streptosporangium</taxon>
    </lineage>
</organism>
<dbReference type="EMBL" id="BSEV01000002">
    <property type="protein sequence ID" value="GLK08302.1"/>
    <property type="molecule type" value="Genomic_DNA"/>
</dbReference>
<protein>
    <submittedName>
        <fullName evidence="2">Uncharacterized protein</fullName>
    </submittedName>
</protein>
<reference evidence="2" key="1">
    <citation type="journal article" date="2014" name="Int. J. Syst. Evol. Microbiol.">
        <title>Complete genome sequence of Corynebacterium casei LMG S-19264T (=DSM 44701T), isolated from a smear-ripened cheese.</title>
        <authorList>
            <consortium name="US DOE Joint Genome Institute (JGI-PGF)"/>
            <person name="Walter F."/>
            <person name="Albersmeier A."/>
            <person name="Kalinowski J."/>
            <person name="Ruckert C."/>
        </authorList>
    </citation>
    <scope>NUCLEOTIDE SEQUENCE</scope>
    <source>
        <strain evidence="2">VKM Ac-2007</strain>
    </source>
</reference>
<feature type="compositionally biased region" description="Low complexity" evidence="1">
    <location>
        <begin position="26"/>
        <end position="45"/>
    </location>
</feature>
<evidence type="ECO:0000313" key="2">
    <source>
        <dbReference type="EMBL" id="GLK08302.1"/>
    </source>
</evidence>
<dbReference type="AlphaFoldDB" id="A0A9W6HY96"/>
<dbReference type="Proteomes" id="UP001143474">
    <property type="component" value="Unassembled WGS sequence"/>
</dbReference>
<reference evidence="2" key="2">
    <citation type="submission" date="2023-01" db="EMBL/GenBank/DDBJ databases">
        <authorList>
            <person name="Sun Q."/>
            <person name="Evtushenko L."/>
        </authorList>
    </citation>
    <scope>NUCLEOTIDE SEQUENCE</scope>
    <source>
        <strain evidence="2">VKM Ac-2007</strain>
    </source>
</reference>
<evidence type="ECO:0000313" key="3">
    <source>
        <dbReference type="Proteomes" id="UP001143474"/>
    </source>
</evidence>
<gene>
    <name evidence="2" type="ORF">GCM10017600_17070</name>
</gene>
<name>A0A9W6HY96_9ACTN</name>
<keyword evidence="3" id="KW-1185">Reference proteome</keyword>
<proteinExistence type="predicted"/>
<sequence length="53" mass="5114">MGENLGVTPTAVGESACGCPSIVSSFTGSRSSSAAVAAGPEGPAGQEDTTREE</sequence>
<accession>A0A9W6HY96</accession>
<comment type="caution">
    <text evidence="2">The sequence shown here is derived from an EMBL/GenBank/DDBJ whole genome shotgun (WGS) entry which is preliminary data.</text>
</comment>